<feature type="region of interest" description="Disordered" evidence="1">
    <location>
        <begin position="1"/>
        <end position="42"/>
    </location>
</feature>
<evidence type="ECO:0000313" key="5">
    <source>
        <dbReference type="EMBL" id="OBT94738.1"/>
    </source>
</evidence>
<dbReference type="PANTHER" id="PTHR35408">
    <property type="entry name" value="CHROMOSOME 15, WHOLE GENOME SHOTGUN SEQUENCE"/>
    <property type="match status" value="1"/>
</dbReference>
<organism evidence="5 6">
    <name type="scientific">Pseudogymnoascus verrucosus</name>
    <dbReference type="NCBI Taxonomy" id="342668"/>
    <lineage>
        <taxon>Eukaryota</taxon>
        <taxon>Fungi</taxon>
        <taxon>Dikarya</taxon>
        <taxon>Ascomycota</taxon>
        <taxon>Pezizomycotina</taxon>
        <taxon>Leotiomycetes</taxon>
        <taxon>Thelebolales</taxon>
        <taxon>Thelebolaceae</taxon>
        <taxon>Pseudogymnoascus</taxon>
    </lineage>
</organism>
<feature type="transmembrane region" description="Helical" evidence="2">
    <location>
        <begin position="796"/>
        <end position="818"/>
    </location>
</feature>
<dbReference type="EMBL" id="KV460241">
    <property type="protein sequence ID" value="OBT94738.1"/>
    <property type="molecule type" value="Genomic_DNA"/>
</dbReference>
<evidence type="ECO:0000256" key="2">
    <source>
        <dbReference type="SAM" id="Phobius"/>
    </source>
</evidence>
<sequence length="949" mass="105654">MSVNSGLFDGSLPFPRSPRNGSLHTPPSISSNSRANSLWEGDGDEVHSKKHAVMVSYLHGRIASQMWFDVNKEFLYTPAGSGRSNSPISSYDRTSVQGVLLRTSRGVYVTQPSNLCHNLIAAVQRLNVEVAFTMSTELTNLIFSTITPTQTEFILPHDSTQYQILDSFEDMAKASSNKLKRFQYTCFVRKERVVLLWHDDVESILSHGDKVERQLLTVIWGAKIPAMPNSSSSHNSVIHSPFHAPPTLNSSTHALPIKAPSAPQSSIRVSLASRLGFTSPQEVEKGEGEANADEKDVDVESAVPVKESLERPLVFISAIFVGMALCLMIILLLGFGASALLYECLMDGSWIRMALLATVPFFGLFGLFFAICIFTDLFQVIGPITGVTSNSRCYSSIRPDIFKAYQIGFRPSHITIQMPVYKEGLDSVIIPTVTSLKAAISHYELNGGTASIFINDDGLQLLPEDEAQARRDFYTDNNIGWVARPKHGVDGFVRGGKFKKASNMNFALNISNKTEDVLTEMIEIRKSYTNGGDITESEQDELYKAALDKVLDDDGKAWADGDIRMGEYILIIDSDTRVPVDCLLYGAAEMFLSPEVAIVQHSAGVMQVVGDYFENGITFFTNQIYSAIRFAVGSGEAAPFVGHNAFLRWQAIQSVASKAPDGSDLFWSESHVSEDFDISLRVQMAGNFVRLATYHGDEFKEGVSLTVYDELSRWEKYAFGCNELVFNPLYTWLWKSPFTPLFRKLIWSNMQMSSKITILAYIATYYALAFGLPLTILNYFLIGWENGYIDSFYIESWKIFVALLVVFSGLGNVCLAILRYRLGEKSLLGALLENFMWMPMFAVFFGGISFHLFLALCAHMFSINMEWGATAKEAVASNFFKEVPKIFKSFKWMYAFTIPMVGGMVYLGKYAPAGYEINVVTAIVPLAVMISSHVLLPFMLNPALMILKY</sequence>
<dbReference type="InterPro" id="IPR001173">
    <property type="entry name" value="Glyco_trans_2-like"/>
</dbReference>
<evidence type="ECO:0000259" key="4">
    <source>
        <dbReference type="Pfam" id="PF25550"/>
    </source>
</evidence>
<protein>
    <submittedName>
        <fullName evidence="5">Uncharacterized protein</fullName>
    </submittedName>
</protein>
<feature type="domain" description="DUF7928" evidence="4">
    <location>
        <begin position="50"/>
        <end position="223"/>
    </location>
</feature>
<name>A0A1B8GFX6_9PEZI</name>
<evidence type="ECO:0000313" key="6">
    <source>
        <dbReference type="Proteomes" id="UP000091956"/>
    </source>
</evidence>
<feature type="transmembrane region" description="Helical" evidence="2">
    <location>
        <begin position="354"/>
        <end position="378"/>
    </location>
</feature>
<feature type="domain" description="Glycosyltransferase 2-like" evidence="3">
    <location>
        <begin position="568"/>
        <end position="781"/>
    </location>
</feature>
<keyword evidence="6" id="KW-1185">Reference proteome</keyword>
<dbReference type="GeneID" id="28839573"/>
<accession>A0A1B8GFX6</accession>
<proteinExistence type="predicted"/>
<feature type="compositionally biased region" description="Polar residues" evidence="1">
    <location>
        <begin position="19"/>
        <end position="36"/>
    </location>
</feature>
<keyword evidence="2" id="KW-0472">Membrane</keyword>
<dbReference type="Proteomes" id="UP000091956">
    <property type="component" value="Unassembled WGS sequence"/>
</dbReference>
<gene>
    <name evidence="5" type="ORF">VE01_06187</name>
</gene>
<feature type="transmembrane region" description="Helical" evidence="2">
    <location>
        <begin position="313"/>
        <end position="342"/>
    </location>
</feature>
<dbReference type="Gene3D" id="3.90.550.10">
    <property type="entry name" value="Spore Coat Polysaccharide Biosynthesis Protein SpsA, Chain A"/>
    <property type="match status" value="1"/>
</dbReference>
<reference evidence="5 6" key="1">
    <citation type="submission" date="2016-03" db="EMBL/GenBank/DDBJ databases">
        <title>Comparative genomics of Pseudogymnoascus destructans, the fungus causing white-nose syndrome of bats.</title>
        <authorList>
            <person name="Palmer J.M."/>
            <person name="Drees K.P."/>
            <person name="Foster J.T."/>
            <person name="Lindner D.L."/>
        </authorList>
    </citation>
    <scope>NUCLEOTIDE SEQUENCE [LARGE SCALE GENOMIC DNA]</scope>
    <source>
        <strain evidence="5 6">UAMH 10579</strain>
    </source>
</reference>
<feature type="transmembrane region" description="Helical" evidence="2">
    <location>
        <begin position="838"/>
        <end position="858"/>
    </location>
</feature>
<dbReference type="InterPro" id="IPR057688">
    <property type="entry name" value="DUF7928"/>
</dbReference>
<keyword evidence="2" id="KW-0812">Transmembrane</keyword>
<reference evidence="6" key="2">
    <citation type="journal article" date="2018" name="Nat. Commun.">
        <title>Extreme sensitivity to ultraviolet light in the fungal pathogen causing white-nose syndrome of bats.</title>
        <authorList>
            <person name="Palmer J.M."/>
            <person name="Drees K.P."/>
            <person name="Foster J.T."/>
            <person name="Lindner D.L."/>
        </authorList>
    </citation>
    <scope>NUCLEOTIDE SEQUENCE [LARGE SCALE GENOMIC DNA]</scope>
    <source>
        <strain evidence="6">UAMH 10579</strain>
    </source>
</reference>
<dbReference type="Pfam" id="PF25550">
    <property type="entry name" value="DUF7928"/>
    <property type="match status" value="1"/>
</dbReference>
<evidence type="ECO:0000256" key="1">
    <source>
        <dbReference type="SAM" id="MobiDB-lite"/>
    </source>
</evidence>
<dbReference type="RefSeq" id="XP_018128471.1">
    <property type="nucleotide sequence ID" value="XM_018275640.2"/>
</dbReference>
<dbReference type="OrthoDB" id="38531at2759"/>
<dbReference type="STRING" id="342668.A0A1B8GFX6"/>
<dbReference type="AlphaFoldDB" id="A0A1B8GFX6"/>
<feature type="transmembrane region" description="Helical" evidence="2">
    <location>
        <begin position="758"/>
        <end position="784"/>
    </location>
</feature>
<dbReference type="Pfam" id="PF13632">
    <property type="entry name" value="Glyco_trans_2_3"/>
    <property type="match status" value="1"/>
</dbReference>
<feature type="transmembrane region" description="Helical" evidence="2">
    <location>
        <begin position="892"/>
        <end position="911"/>
    </location>
</feature>
<evidence type="ECO:0000259" key="3">
    <source>
        <dbReference type="Pfam" id="PF13632"/>
    </source>
</evidence>
<dbReference type="PANTHER" id="PTHR35408:SF2">
    <property type="entry name" value="GLYCOSYLTRANSFERASE 2-LIKE DOMAIN-CONTAINING PROTEIN"/>
    <property type="match status" value="1"/>
</dbReference>
<keyword evidence="2" id="KW-1133">Transmembrane helix</keyword>
<dbReference type="SUPFAM" id="SSF53448">
    <property type="entry name" value="Nucleotide-diphospho-sugar transferases"/>
    <property type="match status" value="1"/>
</dbReference>
<feature type="transmembrane region" description="Helical" evidence="2">
    <location>
        <begin position="917"/>
        <end position="940"/>
    </location>
</feature>
<dbReference type="InterPro" id="IPR029044">
    <property type="entry name" value="Nucleotide-diphossugar_trans"/>
</dbReference>